<dbReference type="Pfam" id="PF04827">
    <property type="entry name" value="Plant_tran"/>
    <property type="match status" value="1"/>
</dbReference>
<dbReference type="OrthoDB" id="2287304at2759"/>
<dbReference type="InParanoid" id="A0A1C7MUK3"/>
<protein>
    <submittedName>
        <fullName evidence="1">Uncharacterized protein</fullName>
    </submittedName>
</protein>
<sequence>MSETLFDFGITVINKRKREFEEESTKRTGSVFGKRFIQRDRVELDQKLNEDYFNDRCRFPDKLFERRFRIVLKADAKFALLKDAQCLPEASTRQKVASGIRLPDKGSVFDAMNKYFGISESSSADYFVRFLKVIIKSFGNEYLRKSNTDDVKRLLVWEEMRGFPGILSSLDCMHWEWESFPSSWKGQYLNRKSNTTMVLKAVASYDLWI</sequence>
<dbReference type="STRING" id="101091.A0A1C7MUK3"/>
<evidence type="ECO:0000313" key="1">
    <source>
        <dbReference type="EMBL" id="OBZ80531.1"/>
    </source>
</evidence>
<evidence type="ECO:0000313" key="2">
    <source>
        <dbReference type="Proteomes" id="UP000093000"/>
    </source>
</evidence>
<gene>
    <name evidence="1" type="ORF">A0J61_11420</name>
</gene>
<proteinExistence type="predicted"/>
<organism evidence="1 2">
    <name type="scientific">Choanephora cucurbitarum</name>
    <dbReference type="NCBI Taxonomy" id="101091"/>
    <lineage>
        <taxon>Eukaryota</taxon>
        <taxon>Fungi</taxon>
        <taxon>Fungi incertae sedis</taxon>
        <taxon>Mucoromycota</taxon>
        <taxon>Mucoromycotina</taxon>
        <taxon>Mucoromycetes</taxon>
        <taxon>Mucorales</taxon>
        <taxon>Mucorineae</taxon>
        <taxon>Choanephoraceae</taxon>
        <taxon>Choanephoroideae</taxon>
        <taxon>Choanephora</taxon>
    </lineage>
</organism>
<dbReference type="PANTHER" id="PTHR47150">
    <property type="entry name" value="OS12G0169200 PROTEIN"/>
    <property type="match status" value="1"/>
</dbReference>
<dbReference type="EMBL" id="LUGH01002014">
    <property type="protein sequence ID" value="OBZ80531.1"/>
    <property type="molecule type" value="Genomic_DNA"/>
</dbReference>
<dbReference type="Proteomes" id="UP000093000">
    <property type="component" value="Unassembled WGS sequence"/>
</dbReference>
<dbReference type="InterPro" id="IPR006912">
    <property type="entry name" value="Harbinger_derived_prot"/>
</dbReference>
<dbReference type="PANTHER" id="PTHR47150:SF7">
    <property type="entry name" value="NUCLEASE"/>
    <property type="match status" value="1"/>
</dbReference>
<reference evidence="1 2" key="1">
    <citation type="submission" date="2016-03" db="EMBL/GenBank/DDBJ databases">
        <title>Choanephora cucurbitarum.</title>
        <authorList>
            <person name="Min B."/>
            <person name="Park H."/>
            <person name="Park J.-H."/>
            <person name="Shin H.-D."/>
            <person name="Choi I.-G."/>
        </authorList>
    </citation>
    <scope>NUCLEOTIDE SEQUENCE [LARGE SCALE GENOMIC DNA]</scope>
    <source>
        <strain evidence="1 2">KUS-F28377</strain>
    </source>
</reference>
<dbReference type="AlphaFoldDB" id="A0A1C7MUK3"/>
<keyword evidence="2" id="KW-1185">Reference proteome</keyword>
<name>A0A1C7MUK3_9FUNG</name>
<accession>A0A1C7MUK3</accession>
<comment type="caution">
    <text evidence="1">The sequence shown here is derived from an EMBL/GenBank/DDBJ whole genome shotgun (WGS) entry which is preliminary data.</text>
</comment>